<dbReference type="Proteomes" id="UP000245207">
    <property type="component" value="Unassembled WGS sequence"/>
</dbReference>
<evidence type="ECO:0000313" key="2">
    <source>
        <dbReference type="EMBL" id="PWA97184.1"/>
    </source>
</evidence>
<evidence type="ECO:0000313" key="3">
    <source>
        <dbReference type="Proteomes" id="UP000245207"/>
    </source>
</evidence>
<proteinExistence type="predicted"/>
<keyword evidence="3" id="KW-1185">Reference proteome</keyword>
<sequence>MLRCNLVIVGHWLLLVARKCPSFEESTRVICDHCEICPQPKVMLKHMLHWQQMMCGFNIGLTGLFRNSFHLIDMPPKYPKCLSISNQIGDRRVEKVLEAVFCREKHACKGDERPYDDRVEEVKARIEHRHGIIVELKKLGVHPVLKKYVADLQWAEREDFDELGWLFQMKYRASVRAAQKSKIGKKLRRLN</sequence>
<accession>A0A2U1QGQ7</accession>
<comment type="caution">
    <text evidence="2">The sequence shown here is derived from an EMBL/GenBank/DDBJ whole genome shotgun (WGS) entry which is preliminary data.</text>
</comment>
<evidence type="ECO:0000256" key="1">
    <source>
        <dbReference type="SAM" id="SignalP"/>
    </source>
</evidence>
<dbReference type="EMBL" id="PKPP01000139">
    <property type="protein sequence ID" value="PWA97184.1"/>
    <property type="molecule type" value="Genomic_DNA"/>
</dbReference>
<feature type="chain" id="PRO_5015757326" evidence="1">
    <location>
        <begin position="23"/>
        <end position="191"/>
    </location>
</feature>
<feature type="signal peptide" evidence="1">
    <location>
        <begin position="1"/>
        <end position="22"/>
    </location>
</feature>
<reference evidence="2 3" key="1">
    <citation type="journal article" date="2018" name="Mol. Plant">
        <title>The genome of Artemisia annua provides insight into the evolution of Asteraceae family and artemisinin biosynthesis.</title>
        <authorList>
            <person name="Shen Q."/>
            <person name="Zhang L."/>
            <person name="Liao Z."/>
            <person name="Wang S."/>
            <person name="Yan T."/>
            <person name="Shi P."/>
            <person name="Liu M."/>
            <person name="Fu X."/>
            <person name="Pan Q."/>
            <person name="Wang Y."/>
            <person name="Lv Z."/>
            <person name="Lu X."/>
            <person name="Zhang F."/>
            <person name="Jiang W."/>
            <person name="Ma Y."/>
            <person name="Chen M."/>
            <person name="Hao X."/>
            <person name="Li L."/>
            <person name="Tang Y."/>
            <person name="Lv G."/>
            <person name="Zhou Y."/>
            <person name="Sun X."/>
            <person name="Brodelius P.E."/>
            <person name="Rose J.K.C."/>
            <person name="Tang K."/>
        </authorList>
    </citation>
    <scope>NUCLEOTIDE SEQUENCE [LARGE SCALE GENOMIC DNA]</scope>
    <source>
        <strain evidence="3">cv. Huhao1</strain>
        <tissue evidence="2">Leaf</tissue>
    </source>
</reference>
<keyword evidence="1" id="KW-0732">Signal</keyword>
<dbReference type="AlphaFoldDB" id="A0A2U1QGQ7"/>
<name>A0A2U1QGQ7_ARTAN</name>
<gene>
    <name evidence="2" type="ORF">CTI12_AA031550</name>
</gene>
<dbReference type="OrthoDB" id="2335225at2759"/>
<protein>
    <submittedName>
        <fullName evidence="2">Uncharacterized protein</fullName>
    </submittedName>
</protein>
<organism evidence="2 3">
    <name type="scientific">Artemisia annua</name>
    <name type="common">Sweet wormwood</name>
    <dbReference type="NCBI Taxonomy" id="35608"/>
    <lineage>
        <taxon>Eukaryota</taxon>
        <taxon>Viridiplantae</taxon>
        <taxon>Streptophyta</taxon>
        <taxon>Embryophyta</taxon>
        <taxon>Tracheophyta</taxon>
        <taxon>Spermatophyta</taxon>
        <taxon>Magnoliopsida</taxon>
        <taxon>eudicotyledons</taxon>
        <taxon>Gunneridae</taxon>
        <taxon>Pentapetalae</taxon>
        <taxon>asterids</taxon>
        <taxon>campanulids</taxon>
        <taxon>Asterales</taxon>
        <taxon>Asteraceae</taxon>
        <taxon>Asteroideae</taxon>
        <taxon>Anthemideae</taxon>
        <taxon>Artemisiinae</taxon>
        <taxon>Artemisia</taxon>
    </lineage>
</organism>